<evidence type="ECO:0000313" key="5">
    <source>
        <dbReference type="EMBL" id="MDV2621394.1"/>
    </source>
</evidence>
<evidence type="ECO:0000256" key="2">
    <source>
        <dbReference type="ARBA" id="ARBA00022741"/>
    </source>
</evidence>
<evidence type="ECO:0000256" key="1">
    <source>
        <dbReference type="ARBA" id="ARBA00006611"/>
    </source>
</evidence>
<dbReference type="PANTHER" id="PTHR30258:SF2">
    <property type="entry name" value="COMG OPERON PROTEIN 1"/>
    <property type="match status" value="1"/>
</dbReference>
<evidence type="ECO:0000256" key="3">
    <source>
        <dbReference type="ARBA" id="ARBA00022840"/>
    </source>
</evidence>
<dbReference type="InterPro" id="IPR001482">
    <property type="entry name" value="T2SS/T4SS_dom"/>
</dbReference>
<dbReference type="GeneID" id="57366182"/>
<dbReference type="GO" id="GO:0016887">
    <property type="term" value="F:ATP hydrolysis activity"/>
    <property type="evidence" value="ECO:0007669"/>
    <property type="project" value="TreeGrafter"/>
</dbReference>
<dbReference type="Gene3D" id="3.30.450.90">
    <property type="match status" value="1"/>
</dbReference>
<evidence type="ECO:0000259" key="4">
    <source>
        <dbReference type="SMART" id="SM00382"/>
    </source>
</evidence>
<dbReference type="NCBIfam" id="NF041000">
    <property type="entry name" value="ATPase_ComGA"/>
    <property type="match status" value="1"/>
</dbReference>
<comment type="caution">
    <text evidence="5">The sequence shown here is derived from an EMBL/GenBank/DDBJ whole genome shotgun (WGS) entry which is preliminary data.</text>
</comment>
<dbReference type="EMBL" id="JAWJAV010000004">
    <property type="protein sequence ID" value="MDV2621394.1"/>
    <property type="molecule type" value="Genomic_DNA"/>
</dbReference>
<dbReference type="InterPro" id="IPR027417">
    <property type="entry name" value="P-loop_NTPase"/>
</dbReference>
<accession>A0AAN5Y9K1</accession>
<dbReference type="InterPro" id="IPR003593">
    <property type="entry name" value="AAA+_ATPase"/>
</dbReference>
<dbReference type="RefSeq" id="WP_036685874.1">
    <property type="nucleotide sequence ID" value="NZ_CP018763.1"/>
</dbReference>
<proteinExistence type="inferred from homology"/>
<dbReference type="GO" id="GO:0005524">
    <property type="term" value="F:ATP binding"/>
    <property type="evidence" value="ECO:0007669"/>
    <property type="project" value="UniProtKB-KW"/>
</dbReference>
<feature type="domain" description="AAA+ ATPase" evidence="4">
    <location>
        <begin position="133"/>
        <end position="275"/>
    </location>
</feature>
<dbReference type="SMART" id="SM00382">
    <property type="entry name" value="AAA"/>
    <property type="match status" value="1"/>
</dbReference>
<evidence type="ECO:0000313" key="6">
    <source>
        <dbReference type="Proteomes" id="UP001280897"/>
    </source>
</evidence>
<dbReference type="AlphaFoldDB" id="A0AAN5Y9K1"/>
<keyword evidence="2" id="KW-0547">Nucleotide-binding</keyword>
<dbReference type="Gene3D" id="3.40.50.300">
    <property type="entry name" value="P-loop containing nucleotide triphosphate hydrolases"/>
    <property type="match status" value="1"/>
</dbReference>
<dbReference type="SUPFAM" id="SSF52540">
    <property type="entry name" value="P-loop containing nucleoside triphosphate hydrolases"/>
    <property type="match status" value="1"/>
</dbReference>
<dbReference type="GO" id="GO:0005886">
    <property type="term" value="C:plasma membrane"/>
    <property type="evidence" value="ECO:0007669"/>
    <property type="project" value="TreeGrafter"/>
</dbReference>
<reference evidence="5" key="1">
    <citation type="journal article" date="2023" name="PeerJ">
        <title>Selection and evaluation of lactic acid bacteria from chicken feces in Thailand as potential probiotics.</title>
        <authorList>
            <person name="Khurajog B."/>
            <person name="Disastra Y."/>
            <person name="Lawwyne L.D."/>
            <person name="Sirichokchatchawan W."/>
            <person name="Niyomtham W."/>
            <person name="Yindee J."/>
            <person name="Hampson D.J."/>
            <person name="Prapasarakul N."/>
        </authorList>
    </citation>
    <scope>NUCLEOTIDE SEQUENCE</scope>
    <source>
        <strain evidence="5">BF9</strain>
    </source>
</reference>
<dbReference type="PANTHER" id="PTHR30258">
    <property type="entry name" value="TYPE II SECRETION SYSTEM PROTEIN GSPE-RELATED"/>
    <property type="match status" value="1"/>
</dbReference>
<gene>
    <name evidence="5" type="primary">comGA</name>
    <name evidence="5" type="ORF">R0G89_06560</name>
</gene>
<sequence length="320" mass="36729">MDITNQLSRIMQESIVHHDSDLFIMPRNDKYQMLYRNVQGYRKSTHIEQREAEQIMSYIKYRADMSISERRRPQSGAMTWLAADGQVVNLRISTVGDFLDRPSMVVRFIYELKQQHEILDPVSLQDIEAAARLRGMIVFSGPTGSGKTTLIYEIAKKLSGSKLVMSIEDPVEIQENNFLQLQVNEKSGMTYQALLKSGLRNRPDIFIIGEIRDSKTAEIAVQAALSGHLVLTTLHCKSTEGVWDRLLELGVQEDYLKEALTATIYQRIIPIKNGSIRILAEMKSFHPLLKTKSPRWQTKLEEWKNSGQITNEVYQDYQYG</sequence>
<dbReference type="CDD" id="cd01129">
    <property type="entry name" value="PulE-GspE-like"/>
    <property type="match status" value="1"/>
</dbReference>
<protein>
    <submittedName>
        <fullName evidence="5">Competence type IV pilus ATPase ComGA</fullName>
    </submittedName>
</protein>
<dbReference type="Pfam" id="PF00437">
    <property type="entry name" value="T2SSE"/>
    <property type="match status" value="1"/>
</dbReference>
<dbReference type="InterPro" id="IPR047667">
    <property type="entry name" value="ATPase_ComGA"/>
</dbReference>
<organism evidence="5 6">
    <name type="scientific">Pediococcus acidilactici</name>
    <dbReference type="NCBI Taxonomy" id="1254"/>
    <lineage>
        <taxon>Bacteria</taxon>
        <taxon>Bacillati</taxon>
        <taxon>Bacillota</taxon>
        <taxon>Bacilli</taxon>
        <taxon>Lactobacillales</taxon>
        <taxon>Lactobacillaceae</taxon>
        <taxon>Pediococcus</taxon>
        <taxon>Pediococcus acidilactici group</taxon>
    </lineage>
</organism>
<reference evidence="5" key="2">
    <citation type="submission" date="2023-10" db="EMBL/GenBank/DDBJ databases">
        <authorList>
            <person name="Khurajog B."/>
        </authorList>
    </citation>
    <scope>NUCLEOTIDE SEQUENCE</scope>
    <source>
        <strain evidence="5">BF9</strain>
    </source>
</reference>
<dbReference type="Proteomes" id="UP001280897">
    <property type="component" value="Unassembled WGS sequence"/>
</dbReference>
<comment type="similarity">
    <text evidence="1">Belongs to the GSP E family.</text>
</comment>
<keyword evidence="3" id="KW-0067">ATP-binding</keyword>
<name>A0AAN5Y9K1_PEDAC</name>